<gene>
    <name evidence="1" type="ORF">MRB53_026697</name>
</gene>
<sequence length="840" mass="94003">MLIPAQEPSTITTFSEFSQWVFPSAEPTDDDASHMTQRPTQSSAGVLSIPTTHEGSSYKRIQPESSTTVQIDGVVGSSSSPEDASLKMQTQDITGQAVISPLQADSHLDMDSPKPISSEVNPFKQMEISRPSSPTPGPNDIISSPHVASEPQSENGEENLQFAKAAVFPIPKTLQTYKRFVGGKRIIFGTELDVRLDLSVPVVVVWEEIKRFGGIGIDSREKGDERETCGSGGTMTGGSLGLRTGSYGSLQQHLQNSVVLPIQTAPPIGRKPSKMLVSGTREKEKILQWVCKIAARRRVMMLMMPFFVVVSVALFVVLMSTISKDSYEYAPAGSQSRSSPHFQTVLPANGIIISTYHKPPSVYGKQDNKRENNKSSLVEMVSHANRSPRLPPVVRAAVLSPRHPCGNFAIPPPPADRKRFGPRPCPVCYVPVEQAMAFMPTVPSASPVLKNLTYVSEELPIHPPSFGGSPFGGYPSLKQRNDSFEIKESMNVHCGFVKGNKPGQQTGFDIDKADLLKMEQCHGVVVASAIFGNYDMIQHPKHISQAAKRTTCFYMFIDEETEGYMKNSSTLDSTHRVGLWRVVVVHNLPYTDARRNGKVPKLLLHRIFPNARFSIWIDGKLELVVDPHQILERFLWRKNVSFAISRHYRRFDVFEEAEANKAAGKYENASIDRQVEFYKKEGLTHYSSSKLPITSDVPEGCVIIREHIPITNLFTCLWFNEVDRFTSRDQICFSTVRDKIMSKVNWTVDMFLDCERRNFVVQAYHRDILEHMSPPATYIHYPAALTNEQSKKASLEVIHDRDKVVRTPPTKMTGKRGRERRSGSRRHRMRAVIGRDTNSF</sequence>
<protein>
    <submittedName>
        <fullName evidence="1">Uncharacterized protein</fullName>
    </submittedName>
</protein>
<evidence type="ECO:0000313" key="1">
    <source>
        <dbReference type="EMBL" id="KAJ8633361.1"/>
    </source>
</evidence>
<dbReference type="EMBL" id="CM056816">
    <property type="protein sequence ID" value="KAJ8633361.1"/>
    <property type="molecule type" value="Genomic_DNA"/>
</dbReference>
<name>A0ACC2LIV9_PERAE</name>
<proteinExistence type="predicted"/>
<evidence type="ECO:0000313" key="2">
    <source>
        <dbReference type="Proteomes" id="UP001234297"/>
    </source>
</evidence>
<dbReference type="Proteomes" id="UP001234297">
    <property type="component" value="Chromosome 8"/>
</dbReference>
<organism evidence="1 2">
    <name type="scientific">Persea americana</name>
    <name type="common">Avocado</name>
    <dbReference type="NCBI Taxonomy" id="3435"/>
    <lineage>
        <taxon>Eukaryota</taxon>
        <taxon>Viridiplantae</taxon>
        <taxon>Streptophyta</taxon>
        <taxon>Embryophyta</taxon>
        <taxon>Tracheophyta</taxon>
        <taxon>Spermatophyta</taxon>
        <taxon>Magnoliopsida</taxon>
        <taxon>Magnoliidae</taxon>
        <taxon>Laurales</taxon>
        <taxon>Lauraceae</taxon>
        <taxon>Persea</taxon>
    </lineage>
</organism>
<reference evidence="1 2" key="1">
    <citation type="journal article" date="2022" name="Hortic Res">
        <title>A haplotype resolved chromosomal level avocado genome allows analysis of novel avocado genes.</title>
        <authorList>
            <person name="Nath O."/>
            <person name="Fletcher S.J."/>
            <person name="Hayward A."/>
            <person name="Shaw L.M."/>
            <person name="Masouleh A.K."/>
            <person name="Furtado A."/>
            <person name="Henry R.J."/>
            <person name="Mitter N."/>
        </authorList>
    </citation>
    <scope>NUCLEOTIDE SEQUENCE [LARGE SCALE GENOMIC DNA]</scope>
    <source>
        <strain evidence="2">cv. Hass</strain>
    </source>
</reference>
<keyword evidence="2" id="KW-1185">Reference proteome</keyword>
<accession>A0ACC2LIV9</accession>
<comment type="caution">
    <text evidence="1">The sequence shown here is derived from an EMBL/GenBank/DDBJ whole genome shotgun (WGS) entry which is preliminary data.</text>
</comment>